<evidence type="ECO:0000313" key="3">
    <source>
        <dbReference type="Proteomes" id="UP001235343"/>
    </source>
</evidence>
<organism evidence="2 3">
    <name type="scientific">Aquibacillus rhizosphaerae</name>
    <dbReference type="NCBI Taxonomy" id="3051431"/>
    <lineage>
        <taxon>Bacteria</taxon>
        <taxon>Bacillati</taxon>
        <taxon>Bacillota</taxon>
        <taxon>Bacilli</taxon>
        <taxon>Bacillales</taxon>
        <taxon>Bacillaceae</taxon>
        <taxon>Aquibacillus</taxon>
    </lineage>
</organism>
<dbReference type="Proteomes" id="UP001235343">
    <property type="component" value="Unassembled WGS sequence"/>
</dbReference>
<dbReference type="Gene3D" id="3.40.50.1110">
    <property type="entry name" value="SGNH hydrolase"/>
    <property type="match status" value="1"/>
</dbReference>
<feature type="region of interest" description="Disordered" evidence="1">
    <location>
        <begin position="30"/>
        <end position="56"/>
    </location>
</feature>
<name>A0ABT7KZM9_9BACI</name>
<reference evidence="2 3" key="1">
    <citation type="submission" date="2023-06" db="EMBL/GenBank/DDBJ databases">
        <title>Aquibacillus rhizosphaerae LR5S19.</title>
        <authorList>
            <person name="Sun J.-Q."/>
        </authorList>
    </citation>
    <scope>NUCLEOTIDE SEQUENCE [LARGE SCALE GENOMIC DNA]</scope>
    <source>
        <strain evidence="2 3">LR5S19</strain>
    </source>
</reference>
<protein>
    <recommendedName>
        <fullName evidence="4">SGNH hydrolase-type esterase domain-containing protein</fullName>
    </recommendedName>
</protein>
<gene>
    <name evidence="2" type="ORF">QQS35_00445</name>
</gene>
<dbReference type="EMBL" id="JASTZU010000001">
    <property type="protein sequence ID" value="MDL4838943.1"/>
    <property type="molecule type" value="Genomic_DNA"/>
</dbReference>
<comment type="caution">
    <text evidence="2">The sequence shown here is derived from an EMBL/GenBank/DDBJ whole genome shotgun (WGS) entry which is preliminary data.</text>
</comment>
<dbReference type="RefSeq" id="WP_285929707.1">
    <property type="nucleotide sequence ID" value="NZ_JASTZU010000001.1"/>
</dbReference>
<keyword evidence="3" id="KW-1185">Reference proteome</keyword>
<accession>A0ABT7KZM9</accession>
<evidence type="ECO:0000256" key="1">
    <source>
        <dbReference type="SAM" id="MobiDB-lite"/>
    </source>
</evidence>
<evidence type="ECO:0000313" key="2">
    <source>
        <dbReference type="EMBL" id="MDL4838943.1"/>
    </source>
</evidence>
<dbReference type="SUPFAM" id="SSF52266">
    <property type="entry name" value="SGNH hydrolase"/>
    <property type="match status" value="1"/>
</dbReference>
<proteinExistence type="predicted"/>
<evidence type="ECO:0008006" key="4">
    <source>
        <dbReference type="Google" id="ProtNLM"/>
    </source>
</evidence>
<dbReference type="InterPro" id="IPR036514">
    <property type="entry name" value="SGNH_hydro_sf"/>
</dbReference>
<sequence>MKQAIILLLSLITLIAIIILGEIHWENQTPDTSSTATSAEQNDSTTDTSSNGQTSAEMEVTATDDAWLLSHGNWDQVEVEDWGTVMQGTLQSTGEPAYGRTAKISTNSSYATLKQRNIEGTVSIYVDQELVTSKELRNDGTKSEIEIFTDSEGWHEIELVYSGESELTSLYLSGDAEIKQPETEASDEKLVVIGHNYGASTNSFVTLLEEKLNITAINQGVAGTDVNVNQPENAGNSGLARLQEDVVEENPTQIFVVYGQNAMPALTDGTMSYSTYFDDLYQFLNEINTELPDVPIYVSGAIATPSYNDNALFRLNANIKAVTDQIEMANYIDVTGQWDQSNFAQYISNEGQLTEEGSEFLAERYAEEME</sequence>